<reference evidence="8" key="2">
    <citation type="journal article" date="2021" name="Microbiome">
        <title>Successional dynamics and alternative stable states in a saline activated sludge microbial community over 9 years.</title>
        <authorList>
            <person name="Wang Y."/>
            <person name="Ye J."/>
            <person name="Ju F."/>
            <person name="Liu L."/>
            <person name="Boyd J.A."/>
            <person name="Deng Y."/>
            <person name="Parks D.H."/>
            <person name="Jiang X."/>
            <person name="Yin X."/>
            <person name="Woodcroft B.J."/>
            <person name="Tyson G.W."/>
            <person name="Hugenholtz P."/>
            <person name="Polz M.F."/>
            <person name="Zhang T."/>
        </authorList>
    </citation>
    <scope>NUCLEOTIDE SEQUENCE</scope>
    <source>
        <strain evidence="8">HKST-UBA01</strain>
    </source>
</reference>
<dbReference type="GO" id="GO:0015562">
    <property type="term" value="F:efflux transmembrane transporter activity"/>
    <property type="evidence" value="ECO:0007669"/>
    <property type="project" value="InterPro"/>
</dbReference>
<dbReference type="AlphaFoldDB" id="A0A956RRA3"/>
<dbReference type="EMBL" id="JAGQHR010000674">
    <property type="protein sequence ID" value="MCA9729387.1"/>
    <property type="molecule type" value="Genomic_DNA"/>
</dbReference>
<reference evidence="8" key="1">
    <citation type="submission" date="2020-04" db="EMBL/GenBank/DDBJ databases">
        <authorList>
            <person name="Zhang T."/>
        </authorList>
    </citation>
    <scope>NUCLEOTIDE SEQUENCE</scope>
    <source>
        <strain evidence="8">HKST-UBA01</strain>
    </source>
</reference>
<comment type="subcellular location">
    <subcellularLocation>
        <location evidence="1">Cell outer membrane</location>
    </subcellularLocation>
</comment>
<dbReference type="GO" id="GO:0009279">
    <property type="term" value="C:cell outer membrane"/>
    <property type="evidence" value="ECO:0007669"/>
    <property type="project" value="UniProtKB-SubCell"/>
</dbReference>
<dbReference type="Proteomes" id="UP000697710">
    <property type="component" value="Unassembled WGS sequence"/>
</dbReference>
<accession>A0A956RRA3</accession>
<keyword evidence="5" id="KW-0812">Transmembrane</keyword>
<keyword evidence="4" id="KW-1134">Transmembrane beta strand</keyword>
<evidence type="ECO:0000313" key="8">
    <source>
        <dbReference type="EMBL" id="MCA9729387.1"/>
    </source>
</evidence>
<dbReference type="InterPro" id="IPR003423">
    <property type="entry name" value="OMP_efflux"/>
</dbReference>
<evidence type="ECO:0000256" key="4">
    <source>
        <dbReference type="ARBA" id="ARBA00022452"/>
    </source>
</evidence>
<dbReference type="Gene3D" id="1.20.1600.10">
    <property type="entry name" value="Outer membrane efflux proteins (OEP)"/>
    <property type="match status" value="1"/>
</dbReference>
<evidence type="ECO:0000256" key="6">
    <source>
        <dbReference type="ARBA" id="ARBA00023136"/>
    </source>
</evidence>
<dbReference type="SUPFAM" id="SSF56954">
    <property type="entry name" value="Outer membrane efflux proteins (OEP)"/>
    <property type="match status" value="1"/>
</dbReference>
<comment type="similarity">
    <text evidence="2">Belongs to the outer membrane factor (OMF) (TC 1.B.17) family.</text>
</comment>
<dbReference type="InterPro" id="IPR051906">
    <property type="entry name" value="TolC-like"/>
</dbReference>
<gene>
    <name evidence="8" type="ORF">KC729_16995</name>
</gene>
<dbReference type="Pfam" id="PF02321">
    <property type="entry name" value="OEP"/>
    <property type="match status" value="2"/>
</dbReference>
<evidence type="ECO:0000256" key="2">
    <source>
        <dbReference type="ARBA" id="ARBA00007613"/>
    </source>
</evidence>
<protein>
    <submittedName>
        <fullName evidence="8">TolC family protein</fullName>
    </submittedName>
</protein>
<keyword evidence="3" id="KW-0813">Transport</keyword>
<evidence type="ECO:0000256" key="3">
    <source>
        <dbReference type="ARBA" id="ARBA00022448"/>
    </source>
</evidence>
<name>A0A956RRA3_UNCEI</name>
<keyword evidence="7" id="KW-0998">Cell outer membrane</keyword>
<dbReference type="GO" id="GO:0015288">
    <property type="term" value="F:porin activity"/>
    <property type="evidence" value="ECO:0007669"/>
    <property type="project" value="TreeGrafter"/>
</dbReference>
<proteinExistence type="inferred from homology"/>
<dbReference type="GO" id="GO:1990281">
    <property type="term" value="C:efflux pump complex"/>
    <property type="evidence" value="ECO:0007669"/>
    <property type="project" value="TreeGrafter"/>
</dbReference>
<evidence type="ECO:0000313" key="9">
    <source>
        <dbReference type="Proteomes" id="UP000697710"/>
    </source>
</evidence>
<keyword evidence="6" id="KW-0472">Membrane</keyword>
<sequence>MIRYLRPPRSASALTLFFAIASIWLVGPGHGAARAQTPPVLPLRSGEADPDSMMLETLRSIEGEPLTLQRAIELALGQSPDARAAEEAYLAAAATVRREKGSFDPELFATAEKSSDDQPSASPFAGAAVVETDHTTTSAGARVTLPFGTEVEASIATDKTESNSSFAALNPEDAATSRLQVRQPLLSGFGPGTRGPLTAAERRLEAARARRLESRLSVRSSVERTYWELYAAERDLAVQRLIVERASSIREEAQLRADAGLVGPNQVANAQVFLSEQQLVELDRSEALDQVSDRLASLLGQRPQSMRRFHPTDAPPETFDVDSDDSLLERARAGNPGLVAARLDAESVQAEERAARWNALPTLDLIGSLGGHGLGGRPHEVIFGADTLLTSIDGSLGNAIGDAVARDYPTWSVGVELTVPLFLREGRGERDRLRAERRRNDALVRGIEQTVEESVRARAQELRNGSRRLELARQAVAAAREQVRIGIIEFENGRTTAFELVRLGADLASTQQRYSDALVRTASAAAELRALLGEGAE</sequence>
<evidence type="ECO:0000256" key="1">
    <source>
        <dbReference type="ARBA" id="ARBA00004442"/>
    </source>
</evidence>
<dbReference type="PANTHER" id="PTHR30026:SF23">
    <property type="entry name" value="TO APRF-PUTATIVE OUTER MEMBRANE EFFLUX PROTEIN OR SECRETED ALKALINE PHOSPHATASE-RELATED"/>
    <property type="match status" value="1"/>
</dbReference>
<dbReference type="PANTHER" id="PTHR30026">
    <property type="entry name" value="OUTER MEMBRANE PROTEIN TOLC"/>
    <property type="match status" value="1"/>
</dbReference>
<comment type="caution">
    <text evidence="8">The sequence shown here is derived from an EMBL/GenBank/DDBJ whole genome shotgun (WGS) entry which is preliminary data.</text>
</comment>
<evidence type="ECO:0000256" key="7">
    <source>
        <dbReference type="ARBA" id="ARBA00023237"/>
    </source>
</evidence>
<evidence type="ECO:0000256" key="5">
    <source>
        <dbReference type="ARBA" id="ARBA00022692"/>
    </source>
</evidence>
<organism evidence="8 9">
    <name type="scientific">Eiseniibacteriota bacterium</name>
    <dbReference type="NCBI Taxonomy" id="2212470"/>
    <lineage>
        <taxon>Bacteria</taxon>
        <taxon>Candidatus Eiseniibacteriota</taxon>
    </lineage>
</organism>